<feature type="transmembrane region" description="Helical" evidence="1">
    <location>
        <begin position="36"/>
        <end position="56"/>
    </location>
</feature>
<dbReference type="Proteomes" id="UP000192678">
    <property type="component" value="Unassembled WGS sequence"/>
</dbReference>
<feature type="domain" description="LiaF transmembrane" evidence="2">
    <location>
        <begin position="16"/>
        <end position="107"/>
    </location>
</feature>
<dbReference type="AlphaFoldDB" id="A0A1W2F7H0"/>
<dbReference type="InterPro" id="IPR054331">
    <property type="entry name" value="LiaF_TM"/>
</dbReference>
<dbReference type="RefSeq" id="WP_084292365.1">
    <property type="nucleotide sequence ID" value="NZ_FWYB01000023.1"/>
</dbReference>
<keyword evidence="4" id="KW-1185">Reference proteome</keyword>
<organism evidence="3 4">
    <name type="scientific">Pedobacter nyackensis</name>
    <dbReference type="NCBI Taxonomy" id="475255"/>
    <lineage>
        <taxon>Bacteria</taxon>
        <taxon>Pseudomonadati</taxon>
        <taxon>Bacteroidota</taxon>
        <taxon>Sphingobacteriia</taxon>
        <taxon>Sphingobacteriales</taxon>
        <taxon>Sphingobacteriaceae</taxon>
        <taxon>Pedobacter</taxon>
    </lineage>
</organism>
<keyword evidence="1" id="KW-1133">Transmembrane helix</keyword>
<sequence length="258" mass="28394">MDNWNSSNNNSSRIWSGIVILVIGMIFLLRNIGLSIPGWILSWHMLLILIGLLIGFKRNFNGGGWLILVLVGGYFTLRRIDGGDFAQYYFAAAFIILGLYLILKPKSTFNKEKKIGKRWERKFDQRFKPQAPAGEAGAIPLNADSNDILDSVSVFGGTHQFIHSKNFKGGDAIAVFGGCDVNLTQADFEGVVVLDVLALFGGVKIIVPASWEVKSDVVAIFGGLDDKRSIGPMNNTEPRKILKIEGVTIFGGVEIRNY</sequence>
<proteinExistence type="predicted"/>
<evidence type="ECO:0000313" key="3">
    <source>
        <dbReference type="EMBL" id="SMD17548.1"/>
    </source>
</evidence>
<protein>
    <submittedName>
        <fullName evidence="3">Predicted membrane protein</fullName>
    </submittedName>
</protein>
<reference evidence="3 4" key="1">
    <citation type="submission" date="2017-04" db="EMBL/GenBank/DDBJ databases">
        <authorList>
            <person name="Afonso C.L."/>
            <person name="Miller P.J."/>
            <person name="Scott M.A."/>
            <person name="Spackman E."/>
            <person name="Goraichik I."/>
            <person name="Dimitrov K.M."/>
            <person name="Suarez D.L."/>
            <person name="Swayne D.E."/>
        </authorList>
    </citation>
    <scope>NUCLEOTIDE SEQUENCE [LARGE SCALE GENOMIC DNA]</scope>
    <source>
        <strain evidence="3 4">DSM 19625</strain>
    </source>
</reference>
<dbReference type="PANTHER" id="PTHR40763:SF5">
    <property type="entry name" value="MEMBRANE PROTEIN"/>
    <property type="match status" value="1"/>
</dbReference>
<evidence type="ECO:0000259" key="2">
    <source>
        <dbReference type="Pfam" id="PF22570"/>
    </source>
</evidence>
<dbReference type="EMBL" id="FWYB01000023">
    <property type="protein sequence ID" value="SMD17548.1"/>
    <property type="molecule type" value="Genomic_DNA"/>
</dbReference>
<dbReference type="PANTHER" id="PTHR40763">
    <property type="entry name" value="MEMBRANE PROTEIN-RELATED"/>
    <property type="match status" value="1"/>
</dbReference>
<feature type="transmembrane region" description="Helical" evidence="1">
    <location>
        <begin position="86"/>
        <end position="103"/>
    </location>
</feature>
<keyword evidence="1" id="KW-0472">Membrane</keyword>
<keyword evidence="1" id="KW-0812">Transmembrane</keyword>
<accession>A0A1W2F7H0</accession>
<feature type="transmembrane region" description="Helical" evidence="1">
    <location>
        <begin position="12"/>
        <end position="30"/>
    </location>
</feature>
<evidence type="ECO:0000313" key="4">
    <source>
        <dbReference type="Proteomes" id="UP000192678"/>
    </source>
</evidence>
<evidence type="ECO:0000256" key="1">
    <source>
        <dbReference type="SAM" id="Phobius"/>
    </source>
</evidence>
<name>A0A1W2F7H0_9SPHI</name>
<dbReference type="OrthoDB" id="129627at2"/>
<dbReference type="STRING" id="475255.SAMN04488101_12350"/>
<feature type="transmembrane region" description="Helical" evidence="1">
    <location>
        <begin position="63"/>
        <end position="80"/>
    </location>
</feature>
<gene>
    <name evidence="3" type="ORF">SAMN04488101_12350</name>
</gene>
<dbReference type="Pfam" id="PF22570">
    <property type="entry name" value="LiaF-TM"/>
    <property type="match status" value="1"/>
</dbReference>